<dbReference type="Proteomes" id="UP000617555">
    <property type="component" value="Unassembled WGS sequence"/>
</dbReference>
<reference evidence="3" key="1">
    <citation type="journal article" date="2019" name="Int. J. Syst. Evol. Microbiol.">
        <title>The Global Catalogue of Microorganisms (GCM) 10K type strain sequencing project: providing services to taxonomists for standard genome sequencing and annotation.</title>
        <authorList>
            <consortium name="The Broad Institute Genomics Platform"/>
            <consortium name="The Broad Institute Genome Sequencing Center for Infectious Disease"/>
            <person name="Wu L."/>
            <person name="Ma J."/>
        </authorList>
    </citation>
    <scope>NUCLEOTIDE SEQUENCE [LARGE SCALE GENOMIC DNA]</scope>
    <source>
        <strain evidence="3">CGMCC 1.15339</strain>
    </source>
</reference>
<gene>
    <name evidence="2" type="ORF">GCM10011607_17270</name>
</gene>
<dbReference type="EMBL" id="BMII01000012">
    <property type="protein sequence ID" value="GGB57236.1"/>
    <property type="molecule type" value="Genomic_DNA"/>
</dbReference>
<proteinExistence type="predicted"/>
<comment type="caution">
    <text evidence="2">The sequence shown here is derived from an EMBL/GenBank/DDBJ whole genome shotgun (WGS) entry which is preliminary data.</text>
</comment>
<evidence type="ECO:0000313" key="2">
    <source>
        <dbReference type="EMBL" id="GGB57236.1"/>
    </source>
</evidence>
<evidence type="ECO:0000313" key="3">
    <source>
        <dbReference type="Proteomes" id="UP000617555"/>
    </source>
</evidence>
<name>A0ABQ1J2M9_9GAMM</name>
<protein>
    <submittedName>
        <fullName evidence="2">Uncharacterized protein</fullName>
    </submittedName>
</protein>
<keyword evidence="1" id="KW-1133">Transmembrane helix</keyword>
<sequence>MLFVQEMGGFVFLGFARFKKWVALFFVQEMGGFVFLVFVQEMGGLVFRFLFKKWVA</sequence>
<keyword evidence="1" id="KW-0812">Transmembrane</keyword>
<keyword evidence="3" id="KW-1185">Reference proteome</keyword>
<keyword evidence="1" id="KW-0472">Membrane</keyword>
<accession>A0ABQ1J2M9</accession>
<dbReference type="RefSeq" id="WP_188738948.1">
    <property type="nucleotide sequence ID" value="NZ_BMII01000012.1"/>
</dbReference>
<feature type="transmembrane region" description="Helical" evidence="1">
    <location>
        <begin position="30"/>
        <end position="51"/>
    </location>
</feature>
<evidence type="ECO:0000256" key="1">
    <source>
        <dbReference type="SAM" id="Phobius"/>
    </source>
</evidence>
<organism evidence="2 3">
    <name type="scientific">Shewanella inventionis</name>
    <dbReference type="NCBI Taxonomy" id="1738770"/>
    <lineage>
        <taxon>Bacteria</taxon>
        <taxon>Pseudomonadati</taxon>
        <taxon>Pseudomonadota</taxon>
        <taxon>Gammaproteobacteria</taxon>
        <taxon>Alteromonadales</taxon>
        <taxon>Shewanellaceae</taxon>
        <taxon>Shewanella</taxon>
    </lineage>
</organism>